<comment type="domain">
    <text evidence="5">The PRC barrel domain binds ribosomal protein uS19.</text>
</comment>
<evidence type="ECO:0000313" key="9">
    <source>
        <dbReference type="Proteomes" id="UP000187261"/>
    </source>
</evidence>
<evidence type="ECO:0000256" key="4">
    <source>
        <dbReference type="ARBA" id="ARBA00023186"/>
    </source>
</evidence>
<name>A0A1U7PUC5_9FLAO</name>
<dbReference type="InterPro" id="IPR009000">
    <property type="entry name" value="Transl_B-barrel_sf"/>
</dbReference>
<evidence type="ECO:0000256" key="1">
    <source>
        <dbReference type="ARBA" id="ARBA00022490"/>
    </source>
</evidence>
<dbReference type="GO" id="GO:0005840">
    <property type="term" value="C:ribosome"/>
    <property type="evidence" value="ECO:0007669"/>
    <property type="project" value="InterPro"/>
</dbReference>
<accession>A0A1U7PUC5</accession>
<evidence type="ECO:0000259" key="6">
    <source>
        <dbReference type="Pfam" id="PF01782"/>
    </source>
</evidence>
<evidence type="ECO:0000256" key="2">
    <source>
        <dbReference type="ARBA" id="ARBA00022517"/>
    </source>
</evidence>
<feature type="domain" description="Ribosome maturation factor RimM PRC barrel" evidence="7">
    <location>
        <begin position="113"/>
        <end position="179"/>
    </location>
</feature>
<gene>
    <name evidence="5" type="primary">rimM</name>
    <name evidence="8" type="ORF">SAMN05660493_01864</name>
</gene>
<evidence type="ECO:0000256" key="5">
    <source>
        <dbReference type="HAMAP-Rule" id="MF_00014"/>
    </source>
</evidence>
<dbReference type="PANTHER" id="PTHR33692">
    <property type="entry name" value="RIBOSOME MATURATION FACTOR RIMM"/>
    <property type="match status" value="1"/>
</dbReference>
<dbReference type="GO" id="GO:0043022">
    <property type="term" value="F:ribosome binding"/>
    <property type="evidence" value="ECO:0007669"/>
    <property type="project" value="InterPro"/>
</dbReference>
<dbReference type="InterPro" id="IPR056792">
    <property type="entry name" value="PRC_RimM"/>
</dbReference>
<dbReference type="GO" id="GO:0042274">
    <property type="term" value="P:ribosomal small subunit biogenesis"/>
    <property type="evidence" value="ECO:0007669"/>
    <property type="project" value="UniProtKB-UniRule"/>
</dbReference>
<dbReference type="Gene3D" id="2.40.30.60">
    <property type="entry name" value="RimM"/>
    <property type="match status" value="1"/>
</dbReference>
<proteinExistence type="inferred from homology"/>
<dbReference type="Pfam" id="PF01782">
    <property type="entry name" value="RimM"/>
    <property type="match status" value="1"/>
</dbReference>
<comment type="similarity">
    <text evidence="5">Belongs to the RimM family.</text>
</comment>
<dbReference type="EMBL" id="FTPU01000018">
    <property type="protein sequence ID" value="SIT97155.1"/>
    <property type="molecule type" value="Genomic_DNA"/>
</dbReference>
<keyword evidence="1 5" id="KW-0963">Cytoplasm</keyword>
<protein>
    <recommendedName>
        <fullName evidence="5">Ribosome maturation factor RimM</fullName>
    </recommendedName>
</protein>
<dbReference type="SUPFAM" id="SSF50346">
    <property type="entry name" value="PRC-barrel domain"/>
    <property type="match status" value="1"/>
</dbReference>
<comment type="subunit">
    <text evidence="5">Binds ribosomal protein uS19.</text>
</comment>
<keyword evidence="3 5" id="KW-0698">rRNA processing</keyword>
<keyword evidence="9" id="KW-1185">Reference proteome</keyword>
<dbReference type="SUPFAM" id="SSF50447">
    <property type="entry name" value="Translation proteins"/>
    <property type="match status" value="1"/>
</dbReference>
<dbReference type="Proteomes" id="UP000187261">
    <property type="component" value="Unassembled WGS sequence"/>
</dbReference>
<dbReference type="InterPro" id="IPR002676">
    <property type="entry name" value="RimM_N"/>
</dbReference>
<dbReference type="HAMAP" id="MF_00014">
    <property type="entry name" value="Ribosome_mat_RimM"/>
    <property type="match status" value="1"/>
</dbReference>
<organism evidence="8 9">
    <name type="scientific">Epilithonimonas bovis DSM 19482</name>
    <dbReference type="NCBI Taxonomy" id="1121284"/>
    <lineage>
        <taxon>Bacteria</taxon>
        <taxon>Pseudomonadati</taxon>
        <taxon>Bacteroidota</taxon>
        <taxon>Flavobacteriia</taxon>
        <taxon>Flavobacteriales</taxon>
        <taxon>Weeksellaceae</taxon>
        <taxon>Chryseobacterium group</taxon>
        <taxon>Epilithonimonas</taxon>
    </lineage>
</organism>
<dbReference type="Pfam" id="PF24986">
    <property type="entry name" value="PRC_RimM"/>
    <property type="match status" value="1"/>
</dbReference>
<dbReference type="STRING" id="1121284.SAMN05660493_01864"/>
<dbReference type="AlphaFoldDB" id="A0A1U7PUC5"/>
<comment type="function">
    <text evidence="5">An accessory protein needed during the final step in the assembly of 30S ribosomal subunit, possibly for assembly of the head region. Essential for efficient processing of 16S rRNA. May be needed both before and after RbfA during the maturation of 16S rRNA. It has affinity for free ribosomal 30S subunits but not for 70S ribosomes.</text>
</comment>
<dbReference type="Gene3D" id="2.30.30.240">
    <property type="entry name" value="PRC-barrel domain"/>
    <property type="match status" value="1"/>
</dbReference>
<sequence>MKTLKVSYICQMRKEDCYFLGTITRTHGLQGNVILKLDTDQPEMYNKLGSIFVEVNGLLVPFFVEKQSWSKADTKIISFKNSTEALVNQSIGKGVYLPLSTLPPLSGKKFYYHEVIGFEIREADGKTCGTIVSINDQTAQNYFILDLAGKEIIIPIIKDWILEVNREEKFIKMFLPEGLMDVFLIPSKKDE</sequence>
<dbReference type="InterPro" id="IPR036976">
    <property type="entry name" value="RimM_N_sf"/>
</dbReference>
<evidence type="ECO:0000256" key="3">
    <source>
        <dbReference type="ARBA" id="ARBA00022552"/>
    </source>
</evidence>
<evidence type="ECO:0000259" key="7">
    <source>
        <dbReference type="Pfam" id="PF24986"/>
    </source>
</evidence>
<dbReference type="PANTHER" id="PTHR33692:SF1">
    <property type="entry name" value="RIBOSOME MATURATION FACTOR RIMM"/>
    <property type="match status" value="1"/>
</dbReference>
<feature type="domain" description="RimM N-terminal" evidence="6">
    <location>
        <begin position="20"/>
        <end position="81"/>
    </location>
</feature>
<comment type="subcellular location">
    <subcellularLocation>
        <location evidence="5">Cytoplasm</location>
    </subcellularLocation>
</comment>
<keyword evidence="2 5" id="KW-0690">Ribosome biogenesis</keyword>
<reference evidence="9" key="1">
    <citation type="submission" date="2016-10" db="EMBL/GenBank/DDBJ databases">
        <authorList>
            <person name="Varghese N."/>
            <person name="Submissions S."/>
        </authorList>
    </citation>
    <scope>NUCLEOTIDE SEQUENCE [LARGE SCALE GENOMIC DNA]</scope>
    <source>
        <strain evidence="9">DSM 19482</strain>
    </source>
</reference>
<dbReference type="InterPro" id="IPR011961">
    <property type="entry name" value="RimM"/>
</dbReference>
<dbReference type="InterPro" id="IPR011033">
    <property type="entry name" value="PRC_barrel-like_sf"/>
</dbReference>
<dbReference type="GO" id="GO:0006364">
    <property type="term" value="P:rRNA processing"/>
    <property type="evidence" value="ECO:0007669"/>
    <property type="project" value="UniProtKB-UniRule"/>
</dbReference>
<dbReference type="NCBIfam" id="TIGR02273">
    <property type="entry name" value="16S_RimM"/>
    <property type="match status" value="1"/>
</dbReference>
<dbReference type="GO" id="GO:0005737">
    <property type="term" value="C:cytoplasm"/>
    <property type="evidence" value="ECO:0007669"/>
    <property type="project" value="UniProtKB-SubCell"/>
</dbReference>
<keyword evidence="4 5" id="KW-0143">Chaperone</keyword>
<evidence type="ECO:0000313" key="8">
    <source>
        <dbReference type="EMBL" id="SIT97155.1"/>
    </source>
</evidence>